<sequence>MSQLSQSAFAKSALAAAIGIGVVVSAAACGSGQVSQTATQAPAINGATVRDGALTLNDVTIIFPTSTDATTAFTQGGPFQIGFVASSEDTVHDTELVSITTPHGTVTLKGDTTIPAGLTLRAGKPAGMTPAQGQKVLEATLTDTLKGTERTVSPGLTVPLTFTFSTDGKISKVLVDTPVDAGALMERKDPDPADSAEEGHH</sequence>
<organism evidence="2 3">
    <name type="scientific">Gordonia crocea</name>
    <dbReference type="NCBI Taxonomy" id="589162"/>
    <lineage>
        <taxon>Bacteria</taxon>
        <taxon>Bacillati</taxon>
        <taxon>Actinomycetota</taxon>
        <taxon>Actinomycetes</taxon>
        <taxon>Mycobacteriales</taxon>
        <taxon>Gordoniaceae</taxon>
        <taxon>Gordonia</taxon>
    </lineage>
</organism>
<reference evidence="3" key="1">
    <citation type="submission" date="2019-06" db="EMBL/GenBank/DDBJ databases">
        <title>Gordonia isolated from sludge of a wastewater treatment plant.</title>
        <authorList>
            <person name="Tamura T."/>
            <person name="Aoyama K."/>
            <person name="Kang Y."/>
            <person name="Saito S."/>
            <person name="Akiyama N."/>
            <person name="Yazawa K."/>
            <person name="Gonoi T."/>
            <person name="Mikami Y."/>
        </authorList>
    </citation>
    <scope>NUCLEOTIDE SEQUENCE [LARGE SCALE GENOMIC DNA]</scope>
    <source>
        <strain evidence="3">NBRC 107697</strain>
    </source>
</reference>
<keyword evidence="1" id="KW-0732">Signal</keyword>
<dbReference type="Pfam" id="PF04314">
    <property type="entry name" value="PCuAC"/>
    <property type="match status" value="1"/>
</dbReference>
<dbReference type="InterPro" id="IPR007410">
    <property type="entry name" value="LpqE-like"/>
</dbReference>
<keyword evidence="3" id="KW-1185">Reference proteome</keyword>
<dbReference type="Proteomes" id="UP000444980">
    <property type="component" value="Unassembled WGS sequence"/>
</dbReference>
<dbReference type="RefSeq" id="WP_161928361.1">
    <property type="nucleotide sequence ID" value="NZ_BJOU01000017.1"/>
</dbReference>
<name>A0A7I9V0W3_9ACTN</name>
<comment type="caution">
    <text evidence="2">The sequence shown here is derived from an EMBL/GenBank/DDBJ whole genome shotgun (WGS) entry which is preliminary data.</text>
</comment>
<protein>
    <submittedName>
        <fullName evidence="2">Putative lipoprotein LpqE</fullName>
    </submittedName>
</protein>
<proteinExistence type="predicted"/>
<feature type="chain" id="PRO_5029486308" evidence="1">
    <location>
        <begin position="27"/>
        <end position="201"/>
    </location>
</feature>
<accession>A0A7I9V0W3</accession>
<evidence type="ECO:0000256" key="1">
    <source>
        <dbReference type="SAM" id="SignalP"/>
    </source>
</evidence>
<dbReference type="AlphaFoldDB" id="A0A7I9V0W3"/>
<dbReference type="EMBL" id="BJOU01000017">
    <property type="protein sequence ID" value="GED99035.1"/>
    <property type="molecule type" value="Genomic_DNA"/>
</dbReference>
<gene>
    <name evidence="2" type="primary">lpqE</name>
    <name evidence="2" type="ORF">nbrc107697_30740</name>
</gene>
<evidence type="ECO:0000313" key="2">
    <source>
        <dbReference type="EMBL" id="GED99035.1"/>
    </source>
</evidence>
<evidence type="ECO:0000313" key="3">
    <source>
        <dbReference type="Proteomes" id="UP000444980"/>
    </source>
</evidence>
<dbReference type="OrthoDB" id="5188566at2"/>
<keyword evidence="2" id="KW-0449">Lipoprotein</keyword>
<feature type="signal peptide" evidence="1">
    <location>
        <begin position="1"/>
        <end position="26"/>
    </location>
</feature>